<dbReference type="PANTHER" id="PTHR33876:SF4">
    <property type="entry name" value="CHLOROPLAST PROTEIN FOR GROWTH AND FERTILITY 2"/>
    <property type="match status" value="1"/>
</dbReference>
<protein>
    <recommendedName>
        <fullName evidence="4">High-affinity nickel-transporter</fullName>
    </recommendedName>
</protein>
<keyword evidence="1" id="KW-0812">Transmembrane</keyword>
<evidence type="ECO:0000313" key="3">
    <source>
        <dbReference type="Proteomes" id="UP000007089"/>
    </source>
</evidence>
<keyword evidence="3" id="KW-1185">Reference proteome</keyword>
<dbReference type="Proteomes" id="UP000007089">
    <property type="component" value="Chromosome"/>
</dbReference>
<dbReference type="AlphaFoldDB" id="B8JB35"/>
<dbReference type="HOGENOM" id="CLU_053247_2_2_7"/>
<feature type="transmembrane region" description="Helical" evidence="1">
    <location>
        <begin position="77"/>
        <end position="95"/>
    </location>
</feature>
<keyword evidence="1" id="KW-0472">Membrane</keyword>
<reference evidence="2" key="1">
    <citation type="submission" date="2009-01" db="EMBL/GenBank/DDBJ databases">
        <title>Complete sequence of Anaeromyxobacter dehalogenans 2CP-1.</title>
        <authorList>
            <consortium name="US DOE Joint Genome Institute"/>
            <person name="Lucas S."/>
            <person name="Copeland A."/>
            <person name="Lapidus A."/>
            <person name="Glavina del Rio T."/>
            <person name="Dalin E."/>
            <person name="Tice H."/>
            <person name="Bruce D."/>
            <person name="Goodwin L."/>
            <person name="Pitluck S."/>
            <person name="Saunders E."/>
            <person name="Brettin T."/>
            <person name="Detter J.C."/>
            <person name="Han C."/>
            <person name="Larimer F."/>
            <person name="Land M."/>
            <person name="Hauser L."/>
            <person name="Kyrpides N."/>
            <person name="Ovchinnikova G."/>
            <person name="Beliaev A.S."/>
            <person name="Richardson P."/>
        </authorList>
    </citation>
    <scope>NUCLEOTIDE SEQUENCE</scope>
    <source>
        <strain evidence="2">2CP-1</strain>
    </source>
</reference>
<dbReference type="PANTHER" id="PTHR33876">
    <property type="entry name" value="UNNAMED PRODUCT"/>
    <property type="match status" value="1"/>
</dbReference>
<feature type="transmembrane region" description="Helical" evidence="1">
    <location>
        <begin position="110"/>
        <end position="130"/>
    </location>
</feature>
<evidence type="ECO:0000256" key="1">
    <source>
        <dbReference type="SAM" id="Phobius"/>
    </source>
</evidence>
<organism evidence="2 3">
    <name type="scientific">Anaeromyxobacter dehalogenans (strain ATCC BAA-258 / DSM 21875 / 2CP-1)</name>
    <dbReference type="NCBI Taxonomy" id="455488"/>
    <lineage>
        <taxon>Bacteria</taxon>
        <taxon>Pseudomonadati</taxon>
        <taxon>Myxococcota</taxon>
        <taxon>Myxococcia</taxon>
        <taxon>Myxococcales</taxon>
        <taxon>Cystobacterineae</taxon>
        <taxon>Anaeromyxobacteraceae</taxon>
        <taxon>Anaeromyxobacter</taxon>
    </lineage>
</organism>
<proteinExistence type="predicted"/>
<name>B8JB35_ANAD2</name>
<evidence type="ECO:0008006" key="4">
    <source>
        <dbReference type="Google" id="ProtNLM"/>
    </source>
</evidence>
<dbReference type="EMBL" id="CP001359">
    <property type="protein sequence ID" value="ACL63846.1"/>
    <property type="molecule type" value="Genomic_DNA"/>
</dbReference>
<keyword evidence="1" id="KW-1133">Transmembrane helix</keyword>
<feature type="transmembrane region" description="Helical" evidence="1">
    <location>
        <begin position="47"/>
        <end position="70"/>
    </location>
</feature>
<dbReference type="KEGG" id="acp:A2cp1_0489"/>
<dbReference type="RefSeq" id="WP_012631896.1">
    <property type="nucleotide sequence ID" value="NC_011891.1"/>
</dbReference>
<evidence type="ECO:0000313" key="2">
    <source>
        <dbReference type="EMBL" id="ACL63846.1"/>
    </source>
</evidence>
<gene>
    <name evidence="2" type="ordered locus">A2cp1_0489</name>
</gene>
<dbReference type="InterPro" id="IPR052776">
    <property type="entry name" value="Chloro_ReproSupport/MetalTrans"/>
</dbReference>
<accession>B8JB35</accession>
<sequence>MTVALTAAGFGALHAVSGPDHLLSLAPLSLGQGRRAWRIGLQWGLGHAAGTAFAAAVLLAVLSGAGLHVVDAWAERAAGLALVAMGAANLVALHRGRGMAAGGTRGGRRAVFSVGLVHGVTGAAALLLLLPAAQAGAPVKALALAGFVAGSTAAMVAVTAAIAALSAAAAPRLALATRRLPALASAVSVAVGIAWTIAG</sequence>
<feature type="transmembrane region" description="Helical" evidence="1">
    <location>
        <begin position="142"/>
        <end position="168"/>
    </location>
</feature>
<feature type="transmembrane region" description="Helical" evidence="1">
    <location>
        <begin position="180"/>
        <end position="198"/>
    </location>
</feature>